<organism evidence="1">
    <name type="scientific">hydrothermal vent metagenome</name>
    <dbReference type="NCBI Taxonomy" id="652676"/>
    <lineage>
        <taxon>unclassified sequences</taxon>
        <taxon>metagenomes</taxon>
        <taxon>ecological metagenomes</taxon>
    </lineage>
</organism>
<protein>
    <submittedName>
        <fullName evidence="1">Uncharacterized protein</fullName>
    </submittedName>
</protein>
<dbReference type="EMBL" id="FPIA01000151">
    <property type="protein sequence ID" value="SFV89389.1"/>
    <property type="molecule type" value="Genomic_DNA"/>
</dbReference>
<dbReference type="AlphaFoldDB" id="A0A1W1E617"/>
<accession>A0A1W1E617</accession>
<evidence type="ECO:0000313" key="1">
    <source>
        <dbReference type="EMBL" id="SFV89389.1"/>
    </source>
</evidence>
<proteinExistence type="predicted"/>
<name>A0A1W1E617_9ZZZZ</name>
<gene>
    <name evidence="1" type="ORF">MNB_SUP05-SYMBIONT-7-577</name>
</gene>
<sequence>MNNLVEPLDYTIADITKIVEKEAKLNKWDAIKFDLNVITDNLDNLDFVVDTYACLSNTVIALMNNMWQDFEHSGICRALNITINNKETLDAIRNELIETDIDCYIFGDITNDCNGYIFMRVQFDHDNTTHLKKLKTLKIIDNVSKIDFDIIELNLFNEDWNKES</sequence>
<reference evidence="1" key="1">
    <citation type="submission" date="2016-10" db="EMBL/GenBank/DDBJ databases">
        <authorList>
            <person name="de Groot N.N."/>
        </authorList>
    </citation>
    <scope>NUCLEOTIDE SEQUENCE</scope>
</reference>